<dbReference type="InterPro" id="IPR016454">
    <property type="entry name" value="Cysteine_dSase"/>
</dbReference>
<evidence type="ECO:0000256" key="5">
    <source>
        <dbReference type="ARBA" id="ARBA00022723"/>
    </source>
</evidence>
<dbReference type="PANTHER" id="PTHR11601:SF34">
    <property type="entry name" value="CYSTEINE DESULFURASE"/>
    <property type="match status" value="1"/>
</dbReference>
<evidence type="ECO:0000256" key="10">
    <source>
        <dbReference type="RuleBase" id="RU004504"/>
    </source>
</evidence>
<dbReference type="SUPFAM" id="SSF53383">
    <property type="entry name" value="PLP-dependent transferases"/>
    <property type="match status" value="1"/>
</dbReference>
<keyword evidence="5" id="KW-0479">Metal-binding</keyword>
<dbReference type="InterPro" id="IPR020578">
    <property type="entry name" value="Aminotrans_V_PyrdxlP_BS"/>
</dbReference>
<dbReference type="PANTHER" id="PTHR11601">
    <property type="entry name" value="CYSTEINE DESULFURYLASE FAMILY MEMBER"/>
    <property type="match status" value="1"/>
</dbReference>
<comment type="cofactor">
    <cofactor evidence="1 10">
        <name>pyridoxal 5'-phosphate</name>
        <dbReference type="ChEBI" id="CHEBI:597326"/>
    </cofactor>
</comment>
<protein>
    <recommendedName>
        <fullName evidence="3">cysteine desulfurase</fullName>
        <ecNumber evidence="3">2.8.1.7</ecNumber>
    </recommendedName>
</protein>
<dbReference type="Proteomes" id="UP000443353">
    <property type="component" value="Unassembled WGS sequence"/>
</dbReference>
<dbReference type="PROSITE" id="PS00595">
    <property type="entry name" value="AA_TRANSFER_CLASS_5"/>
    <property type="match status" value="1"/>
</dbReference>
<dbReference type="NCBIfam" id="TIGR03235">
    <property type="entry name" value="DNA_S_dndA"/>
    <property type="match status" value="1"/>
</dbReference>
<accession>A0A7X3G5Q6</accession>
<dbReference type="RefSeq" id="WP_160410682.1">
    <property type="nucleotide sequence ID" value="NZ_WSES01000012.1"/>
</dbReference>
<keyword evidence="8" id="KW-0411">Iron-sulfur</keyword>
<proteinExistence type="inferred from homology"/>
<dbReference type="Gene3D" id="3.40.640.10">
    <property type="entry name" value="Type I PLP-dependent aspartate aminotransferase-like (Major domain)"/>
    <property type="match status" value="1"/>
</dbReference>
<dbReference type="Pfam" id="PF00266">
    <property type="entry name" value="Aminotran_5"/>
    <property type="match status" value="1"/>
</dbReference>
<dbReference type="GO" id="GO:0046872">
    <property type="term" value="F:metal ion binding"/>
    <property type="evidence" value="ECO:0007669"/>
    <property type="project" value="UniProtKB-KW"/>
</dbReference>
<evidence type="ECO:0000256" key="1">
    <source>
        <dbReference type="ARBA" id="ARBA00001933"/>
    </source>
</evidence>
<evidence type="ECO:0000256" key="6">
    <source>
        <dbReference type="ARBA" id="ARBA00022898"/>
    </source>
</evidence>
<evidence type="ECO:0000313" key="13">
    <source>
        <dbReference type="Proteomes" id="UP000443353"/>
    </source>
</evidence>
<sequence>MPVYLDCNATTPVESEVLEVITRYLAEEYGNAGSRTHEFGVRAKQAVERAREQVAAVVAARRDDVIFTNGATESNNIVLLGLAGSTEGATRRHIVSTAIEHKAVLEPLEHLMKRGFEVTLIHPGASGRVDAQAVLDAVRPDTLLVSVMHANNETGVVQPVEAIAAGLPNEVWLHVDAAQTFGKLIPPLQNPRIDLISVSAHKIFGPKGIGALISRRRNGQRAPVSPLMFGGGQERGVRPGTQAVHLIAGFGMAAELALRDHVEREAACLRFRDGVLTATSQLGGQINGDQDHCLPHVLNVSLPGLNSEAAMVTLKGVLALSNGSACTSTSYDPSHVLVAMGLDRDRIDSALRLSWCHLTPAVDWPHVCELLRRMM</sequence>
<dbReference type="InterPro" id="IPR015422">
    <property type="entry name" value="PyrdxlP-dep_Trfase_small"/>
</dbReference>
<feature type="domain" description="Aminotransferase class V" evidence="11">
    <location>
        <begin position="3"/>
        <end position="357"/>
    </location>
</feature>
<dbReference type="InterPro" id="IPR015424">
    <property type="entry name" value="PyrdxlP-dep_Trfase"/>
</dbReference>
<dbReference type="PIRSF" id="PIRSF005572">
    <property type="entry name" value="NifS"/>
    <property type="match status" value="1"/>
</dbReference>
<keyword evidence="13" id="KW-1185">Reference proteome</keyword>
<keyword evidence="6" id="KW-0663">Pyridoxal phosphate</keyword>
<dbReference type="InterPro" id="IPR017644">
    <property type="entry name" value="Cysteine_desulfurase_DndA"/>
</dbReference>
<evidence type="ECO:0000256" key="8">
    <source>
        <dbReference type="ARBA" id="ARBA00023014"/>
    </source>
</evidence>
<keyword evidence="4 12" id="KW-0808">Transferase</keyword>
<comment type="catalytic activity">
    <reaction evidence="9">
        <text>(sulfur carrier)-H + L-cysteine = (sulfur carrier)-SH + L-alanine</text>
        <dbReference type="Rhea" id="RHEA:43892"/>
        <dbReference type="Rhea" id="RHEA-COMP:14737"/>
        <dbReference type="Rhea" id="RHEA-COMP:14739"/>
        <dbReference type="ChEBI" id="CHEBI:29917"/>
        <dbReference type="ChEBI" id="CHEBI:35235"/>
        <dbReference type="ChEBI" id="CHEBI:57972"/>
        <dbReference type="ChEBI" id="CHEBI:64428"/>
        <dbReference type="EC" id="2.8.1.7"/>
    </reaction>
</comment>
<comment type="caution">
    <text evidence="12">The sequence shown here is derived from an EMBL/GenBank/DDBJ whole genome shotgun (WGS) entry which is preliminary data.</text>
</comment>
<evidence type="ECO:0000256" key="4">
    <source>
        <dbReference type="ARBA" id="ARBA00022679"/>
    </source>
</evidence>
<dbReference type="Gene3D" id="1.10.260.50">
    <property type="match status" value="1"/>
</dbReference>
<dbReference type="GO" id="GO:0051536">
    <property type="term" value="F:iron-sulfur cluster binding"/>
    <property type="evidence" value="ECO:0007669"/>
    <property type="project" value="UniProtKB-KW"/>
</dbReference>
<gene>
    <name evidence="12" type="primary">dndA</name>
    <name evidence="12" type="ORF">GPY61_29955</name>
</gene>
<dbReference type="InterPro" id="IPR015421">
    <property type="entry name" value="PyrdxlP-dep_Trfase_major"/>
</dbReference>
<keyword evidence="7" id="KW-0408">Iron</keyword>
<dbReference type="EC" id="2.8.1.7" evidence="3"/>
<reference evidence="12 13" key="1">
    <citation type="submission" date="2019-12" db="EMBL/GenBank/DDBJ databases">
        <authorList>
            <person name="Li C."/>
            <person name="Zhao J."/>
        </authorList>
    </citation>
    <scope>NUCLEOTIDE SEQUENCE [LARGE SCALE GENOMIC DNA]</scope>
    <source>
        <strain evidence="12 13">NEAU-DD11</strain>
    </source>
</reference>
<evidence type="ECO:0000256" key="3">
    <source>
        <dbReference type="ARBA" id="ARBA00012239"/>
    </source>
</evidence>
<dbReference type="InterPro" id="IPR000192">
    <property type="entry name" value="Aminotrans_V_dom"/>
</dbReference>
<evidence type="ECO:0000256" key="9">
    <source>
        <dbReference type="ARBA" id="ARBA00050776"/>
    </source>
</evidence>
<dbReference type="GO" id="GO:0031071">
    <property type="term" value="F:cysteine desulfurase activity"/>
    <property type="evidence" value="ECO:0007669"/>
    <property type="project" value="UniProtKB-EC"/>
</dbReference>
<name>A0A7X3G5Q6_9BURK</name>
<dbReference type="AlphaFoldDB" id="A0A7X3G5Q6"/>
<evidence type="ECO:0000259" key="11">
    <source>
        <dbReference type="Pfam" id="PF00266"/>
    </source>
</evidence>
<dbReference type="EMBL" id="WSES01000012">
    <property type="protein sequence ID" value="MVW64162.1"/>
    <property type="molecule type" value="Genomic_DNA"/>
</dbReference>
<evidence type="ECO:0000313" key="12">
    <source>
        <dbReference type="EMBL" id="MVW64162.1"/>
    </source>
</evidence>
<evidence type="ECO:0000256" key="7">
    <source>
        <dbReference type="ARBA" id="ARBA00023004"/>
    </source>
</evidence>
<dbReference type="Gene3D" id="3.90.1150.10">
    <property type="entry name" value="Aspartate Aminotransferase, domain 1"/>
    <property type="match status" value="1"/>
</dbReference>
<organism evidence="12 13">
    <name type="scientific">Massilia cellulosiltytica</name>
    <dbReference type="NCBI Taxonomy" id="2683234"/>
    <lineage>
        <taxon>Bacteria</taxon>
        <taxon>Pseudomonadati</taxon>
        <taxon>Pseudomonadota</taxon>
        <taxon>Betaproteobacteria</taxon>
        <taxon>Burkholderiales</taxon>
        <taxon>Oxalobacteraceae</taxon>
        <taxon>Telluria group</taxon>
        <taxon>Massilia</taxon>
    </lineage>
</organism>
<comment type="similarity">
    <text evidence="2">Belongs to the class-V pyridoxal-phosphate-dependent aminotransferase family. NifS/IscS subfamily.</text>
</comment>
<evidence type="ECO:0000256" key="2">
    <source>
        <dbReference type="ARBA" id="ARBA00006490"/>
    </source>
</evidence>